<sequence length="520" mass="55393">MKNNQPWLNIVLLAFPLLALILHFFNRTYSWGQDTVVLLMLATVPSLLLTICETVQSLFKRQFGVDLLAIFSMFGALLMGEPATAAVIAAMTATGRLLESYAQGRAEREMTALLSKAPRFANRLIGDDIHIVSIESIQPGDLLLVKLGETIPVDGPLVSDNAILNESSITGESLPAAKQSGALLLSGAINAGDALKMLAARSAKDSTLQGIIRVVEQASLSRATTARLADRYAVWFIPLALGIACVAWFVSHDPVRALAVLVVATPCPLLLAVPVALVSGISRSAQRGVLIKGSAALEQLARADHLFFDKTGTLTGGTAKLVSIQSFNLHYTQQDLLKLAASLDQLSCHVIASAILQAAHEQGLRSLPMPESVREVAGAGLTGKVNGQYVCLGTLDFVLSNARAGSWLESARQRLFIENTTVVAIAVDGELVGWLLLSDQLRLETPRALRMLRKTGVREIVMLTGDKQEVADSIGTGLGVDRVHAELTPDMKLAHVSRASASSCTMMVGDGVNDAPALNN</sequence>
<dbReference type="InterPro" id="IPR018303">
    <property type="entry name" value="ATPase_P-typ_P_site"/>
</dbReference>
<dbReference type="GO" id="GO:0016463">
    <property type="term" value="F:P-type zinc transporter activity"/>
    <property type="evidence" value="ECO:0007669"/>
    <property type="project" value="UniProtKB-EC"/>
</dbReference>
<keyword evidence="8" id="KW-0067">ATP-binding</keyword>
<gene>
    <name evidence="10" type="ORF">WP3W19E03_28930</name>
</gene>
<evidence type="ECO:0000256" key="5">
    <source>
        <dbReference type="ARBA" id="ARBA00023136"/>
    </source>
</evidence>
<dbReference type="RefSeq" id="WP_197970772.1">
    <property type="nucleotide sequence ID" value="NZ_AP022038.1"/>
</dbReference>
<dbReference type="InterPro" id="IPR036412">
    <property type="entry name" value="HAD-like_sf"/>
</dbReference>
<comment type="subcellular location">
    <subcellularLocation>
        <location evidence="8">Cell membrane</location>
    </subcellularLocation>
    <subcellularLocation>
        <location evidence="1">Membrane</location>
    </subcellularLocation>
</comment>
<dbReference type="EC" id="7.2.2.12" evidence="6"/>
<proteinExistence type="inferred from homology"/>
<dbReference type="PRINTS" id="PR00119">
    <property type="entry name" value="CATATPASE"/>
</dbReference>
<evidence type="ECO:0000259" key="9">
    <source>
        <dbReference type="Pfam" id="PF00122"/>
    </source>
</evidence>
<evidence type="ECO:0000256" key="1">
    <source>
        <dbReference type="ARBA" id="ARBA00004370"/>
    </source>
</evidence>
<dbReference type="SUPFAM" id="SSF81665">
    <property type="entry name" value="Calcium ATPase, transmembrane domain M"/>
    <property type="match status" value="1"/>
</dbReference>
<keyword evidence="5 8" id="KW-0472">Membrane</keyword>
<dbReference type="GO" id="GO:0046872">
    <property type="term" value="F:metal ion binding"/>
    <property type="evidence" value="ECO:0007669"/>
    <property type="project" value="UniProtKB-KW"/>
</dbReference>
<dbReference type="PROSITE" id="PS00154">
    <property type="entry name" value="ATPASE_E1_E2"/>
    <property type="match status" value="1"/>
</dbReference>
<protein>
    <recommendedName>
        <fullName evidence="6">P-type Zn(2+) transporter</fullName>
        <ecNumber evidence="6">7.2.2.12</ecNumber>
    </recommendedName>
</protein>
<evidence type="ECO:0000313" key="11">
    <source>
        <dbReference type="Proteomes" id="UP000515442"/>
    </source>
</evidence>
<dbReference type="InterPro" id="IPR008250">
    <property type="entry name" value="ATPase_P-typ_transduc_dom_A_sf"/>
</dbReference>
<evidence type="ECO:0000256" key="2">
    <source>
        <dbReference type="ARBA" id="ARBA00006024"/>
    </source>
</evidence>
<feature type="transmembrane region" description="Helical" evidence="8">
    <location>
        <begin position="232"/>
        <end position="251"/>
    </location>
</feature>
<dbReference type="InterPro" id="IPR027256">
    <property type="entry name" value="P-typ_ATPase_IB"/>
</dbReference>
<dbReference type="Pfam" id="PF00702">
    <property type="entry name" value="Hydrolase"/>
    <property type="match status" value="1"/>
</dbReference>
<evidence type="ECO:0000256" key="3">
    <source>
        <dbReference type="ARBA" id="ARBA00022692"/>
    </source>
</evidence>
<keyword evidence="8" id="KW-0479">Metal-binding</keyword>
<dbReference type="Gene3D" id="3.40.1110.10">
    <property type="entry name" value="Calcium-transporting ATPase, cytoplasmic domain N"/>
    <property type="match status" value="1"/>
</dbReference>
<dbReference type="AlphaFoldDB" id="A0A6S5CBG8"/>
<feature type="domain" description="P-type ATPase A" evidence="9">
    <location>
        <begin position="117"/>
        <end position="216"/>
    </location>
</feature>
<dbReference type="EMBL" id="AP022038">
    <property type="protein sequence ID" value="BBR40368.1"/>
    <property type="molecule type" value="Genomic_DNA"/>
</dbReference>
<dbReference type="NCBIfam" id="TIGR01494">
    <property type="entry name" value="ATPase_P-type"/>
    <property type="match status" value="1"/>
</dbReference>
<keyword evidence="4 8" id="KW-1133">Transmembrane helix</keyword>
<dbReference type="Gene3D" id="3.40.50.1000">
    <property type="entry name" value="HAD superfamily/HAD-like"/>
    <property type="match status" value="1"/>
</dbReference>
<feature type="transmembrane region" description="Helical" evidence="8">
    <location>
        <begin position="6"/>
        <end position="25"/>
    </location>
</feature>
<dbReference type="PANTHER" id="PTHR48085">
    <property type="entry name" value="CADMIUM/ZINC-TRANSPORTING ATPASE HMA2-RELATED"/>
    <property type="match status" value="1"/>
</dbReference>
<dbReference type="GO" id="GO:0005886">
    <property type="term" value="C:plasma membrane"/>
    <property type="evidence" value="ECO:0007669"/>
    <property type="project" value="UniProtKB-SubCell"/>
</dbReference>
<keyword evidence="8" id="KW-0547">Nucleotide-binding</keyword>
<comment type="similarity">
    <text evidence="2 8">Belongs to the cation transport ATPase (P-type) (TC 3.A.3) family. Type IB subfamily.</text>
</comment>
<dbReference type="InterPro" id="IPR023298">
    <property type="entry name" value="ATPase_P-typ_TM_dom_sf"/>
</dbReference>
<comment type="catalytic activity">
    <reaction evidence="7">
        <text>Zn(2+)(in) + ATP + H2O = Zn(2+)(out) + ADP + phosphate + H(+)</text>
        <dbReference type="Rhea" id="RHEA:20621"/>
        <dbReference type="ChEBI" id="CHEBI:15377"/>
        <dbReference type="ChEBI" id="CHEBI:15378"/>
        <dbReference type="ChEBI" id="CHEBI:29105"/>
        <dbReference type="ChEBI" id="CHEBI:30616"/>
        <dbReference type="ChEBI" id="CHEBI:43474"/>
        <dbReference type="ChEBI" id="CHEBI:456216"/>
        <dbReference type="EC" id="7.2.2.12"/>
    </reaction>
</comment>
<dbReference type="GO" id="GO:0015086">
    <property type="term" value="F:cadmium ion transmembrane transporter activity"/>
    <property type="evidence" value="ECO:0007669"/>
    <property type="project" value="TreeGrafter"/>
</dbReference>
<dbReference type="SUPFAM" id="SSF81653">
    <property type="entry name" value="Calcium ATPase, transduction domain A"/>
    <property type="match status" value="1"/>
</dbReference>
<keyword evidence="3 8" id="KW-0812">Transmembrane</keyword>
<dbReference type="GO" id="GO:0016887">
    <property type="term" value="F:ATP hydrolysis activity"/>
    <property type="evidence" value="ECO:0007669"/>
    <property type="project" value="InterPro"/>
</dbReference>
<dbReference type="GO" id="GO:0005524">
    <property type="term" value="F:ATP binding"/>
    <property type="evidence" value="ECO:0007669"/>
    <property type="project" value="UniProtKB-UniRule"/>
</dbReference>
<evidence type="ECO:0000256" key="4">
    <source>
        <dbReference type="ARBA" id="ARBA00022989"/>
    </source>
</evidence>
<keyword evidence="8" id="KW-1003">Cell membrane</keyword>
<feature type="transmembrane region" description="Helical" evidence="8">
    <location>
        <begin position="68"/>
        <end position="91"/>
    </location>
</feature>
<dbReference type="InterPro" id="IPR023299">
    <property type="entry name" value="ATPase_P-typ_cyto_dom_N"/>
</dbReference>
<evidence type="ECO:0000256" key="7">
    <source>
        <dbReference type="ARBA" id="ARBA00047308"/>
    </source>
</evidence>
<dbReference type="Proteomes" id="UP000515442">
    <property type="component" value="Chromosome"/>
</dbReference>
<dbReference type="PANTHER" id="PTHR48085:SF5">
    <property type="entry name" value="CADMIUM_ZINC-TRANSPORTING ATPASE HMA4-RELATED"/>
    <property type="match status" value="1"/>
</dbReference>
<dbReference type="InterPro" id="IPR059000">
    <property type="entry name" value="ATPase_P-type_domA"/>
</dbReference>
<evidence type="ECO:0000313" key="10">
    <source>
        <dbReference type="EMBL" id="BBR40368.1"/>
    </source>
</evidence>
<feature type="transmembrane region" description="Helical" evidence="8">
    <location>
        <begin position="257"/>
        <end position="278"/>
    </location>
</feature>
<feature type="transmembrane region" description="Helical" evidence="8">
    <location>
        <begin position="37"/>
        <end position="56"/>
    </location>
</feature>
<name>A0A6S5CBG8_AERVE</name>
<organism evidence="10 11">
    <name type="scientific">Aeromonas veronii</name>
    <dbReference type="NCBI Taxonomy" id="654"/>
    <lineage>
        <taxon>Bacteria</taxon>
        <taxon>Pseudomonadati</taxon>
        <taxon>Pseudomonadota</taxon>
        <taxon>Gammaproteobacteria</taxon>
        <taxon>Aeromonadales</taxon>
        <taxon>Aeromonadaceae</taxon>
        <taxon>Aeromonas</taxon>
    </lineage>
</organism>
<evidence type="ECO:0000256" key="6">
    <source>
        <dbReference type="ARBA" id="ARBA00039097"/>
    </source>
</evidence>
<dbReference type="Pfam" id="PF00122">
    <property type="entry name" value="E1-E2_ATPase"/>
    <property type="match status" value="1"/>
</dbReference>
<dbReference type="InterPro" id="IPR001757">
    <property type="entry name" value="P_typ_ATPase"/>
</dbReference>
<evidence type="ECO:0000256" key="8">
    <source>
        <dbReference type="RuleBase" id="RU362081"/>
    </source>
</evidence>
<dbReference type="NCBIfam" id="TIGR01525">
    <property type="entry name" value="ATPase-IB_hvy"/>
    <property type="match status" value="1"/>
</dbReference>
<dbReference type="SUPFAM" id="SSF56784">
    <property type="entry name" value="HAD-like"/>
    <property type="match status" value="1"/>
</dbReference>
<accession>A0A6S5CBG8</accession>
<reference evidence="10 11" key="1">
    <citation type="submission" date="2019-12" db="EMBL/GenBank/DDBJ databases">
        <title>complete genome sequences of Aeromonas veronii str. WP3-W19-ESBL-03 isolated from wastewater treatment plant effluent.</title>
        <authorList>
            <person name="Sekizuka T."/>
            <person name="Itokawa K."/>
            <person name="Yatsu K."/>
            <person name="Inamine Y."/>
            <person name="Kuroda M."/>
        </authorList>
    </citation>
    <scope>NUCLEOTIDE SEQUENCE [LARGE SCALE GENOMIC DNA]</scope>
    <source>
        <strain evidence="10 11">WP3-W19-ESBL-03</strain>
    </source>
</reference>
<dbReference type="InterPro" id="IPR023214">
    <property type="entry name" value="HAD_sf"/>
</dbReference>
<dbReference type="InterPro" id="IPR051014">
    <property type="entry name" value="Cation_Transport_ATPase_IB"/>
</dbReference>
<dbReference type="Gene3D" id="2.70.150.10">
    <property type="entry name" value="Calcium-transporting ATPase, cytoplasmic transduction domain A"/>
    <property type="match status" value="1"/>
</dbReference>